<evidence type="ECO:0000313" key="2">
    <source>
        <dbReference type="EMBL" id="MEI5984546.1"/>
    </source>
</evidence>
<dbReference type="RefSeq" id="WP_099365912.1">
    <property type="nucleotide sequence ID" value="NZ_JAYLLN010000011.1"/>
</dbReference>
<protein>
    <recommendedName>
        <fullName evidence="4">ABC transporter permease</fullName>
    </recommendedName>
</protein>
<keyword evidence="1" id="KW-1133">Transmembrane helix</keyword>
<evidence type="ECO:0008006" key="4">
    <source>
        <dbReference type="Google" id="ProtNLM"/>
    </source>
</evidence>
<name>A0ABU8I533_9SPHI</name>
<feature type="transmembrane region" description="Helical" evidence="1">
    <location>
        <begin position="107"/>
        <end position="132"/>
    </location>
</feature>
<dbReference type="Proteomes" id="UP001363035">
    <property type="component" value="Unassembled WGS sequence"/>
</dbReference>
<sequence length="264" mass="30599">MKAALNYALLIFKGNKSILTSIILVALIGFGILFYFSNHNTLSILSEKNGFDTAKNYITAVQLAERTYFNSAPFLAVLLPFLNLIILQKNIYNPVEFTLPLKTIDRFFGIVIFCSFVFLLNLILILLCNFVVQLYLQFNYLDLAKEGYDKLGYLYTEIPDNSILYNANINLDVLKYSFIFFLFLPIYLVSILYFRKYSRIKSTFIIIAYIFFSDLAMDKLWSGAHSQYINNETYVKAYPFVLGSIAAIFAYISFYYLLKEKEVH</sequence>
<gene>
    <name evidence="2" type="ORF">VJ786_06510</name>
</gene>
<feature type="transmembrane region" description="Helical" evidence="1">
    <location>
        <begin position="173"/>
        <end position="193"/>
    </location>
</feature>
<evidence type="ECO:0000256" key="1">
    <source>
        <dbReference type="SAM" id="Phobius"/>
    </source>
</evidence>
<organism evidence="2 3">
    <name type="scientific">Sphingobacterium tenebrionis</name>
    <dbReference type="NCBI Taxonomy" id="3111775"/>
    <lineage>
        <taxon>Bacteria</taxon>
        <taxon>Pseudomonadati</taxon>
        <taxon>Bacteroidota</taxon>
        <taxon>Sphingobacteriia</taxon>
        <taxon>Sphingobacteriales</taxon>
        <taxon>Sphingobacteriaceae</taxon>
        <taxon>Sphingobacterium</taxon>
    </lineage>
</organism>
<proteinExistence type="predicted"/>
<feature type="transmembrane region" description="Helical" evidence="1">
    <location>
        <begin position="200"/>
        <end position="217"/>
    </location>
</feature>
<keyword evidence="3" id="KW-1185">Reference proteome</keyword>
<feature type="transmembrane region" description="Helical" evidence="1">
    <location>
        <begin position="18"/>
        <end position="36"/>
    </location>
</feature>
<evidence type="ECO:0000313" key="3">
    <source>
        <dbReference type="Proteomes" id="UP001363035"/>
    </source>
</evidence>
<feature type="transmembrane region" description="Helical" evidence="1">
    <location>
        <begin position="68"/>
        <end position="87"/>
    </location>
</feature>
<dbReference type="EMBL" id="JAYLLN010000011">
    <property type="protein sequence ID" value="MEI5984546.1"/>
    <property type="molecule type" value="Genomic_DNA"/>
</dbReference>
<keyword evidence="1" id="KW-0472">Membrane</keyword>
<comment type="caution">
    <text evidence="2">The sequence shown here is derived from an EMBL/GenBank/DDBJ whole genome shotgun (WGS) entry which is preliminary data.</text>
</comment>
<accession>A0ABU8I533</accession>
<keyword evidence="1" id="KW-0812">Transmembrane</keyword>
<feature type="transmembrane region" description="Helical" evidence="1">
    <location>
        <begin position="237"/>
        <end position="258"/>
    </location>
</feature>
<reference evidence="2 3" key="1">
    <citation type="submission" date="2024-01" db="EMBL/GenBank/DDBJ databases">
        <title>Sphingobacterium tenebrionis sp. nov., a novel endophyte isolated from tenebrio molitor intestines.</title>
        <authorList>
            <person name="Zhang C."/>
        </authorList>
    </citation>
    <scope>NUCLEOTIDE SEQUENCE [LARGE SCALE GENOMIC DNA]</scope>
    <source>
        <strain evidence="2 3">PU5-4</strain>
    </source>
</reference>